<keyword evidence="2" id="KW-1185">Reference proteome</keyword>
<evidence type="ECO:0000313" key="1">
    <source>
        <dbReference type="EMBL" id="WLQ58873.1"/>
    </source>
</evidence>
<accession>A0ABY9IY32</accession>
<dbReference type="Proteomes" id="UP001235744">
    <property type="component" value="Chromosome"/>
</dbReference>
<gene>
    <name evidence="1" type="ORF">P8A19_27105</name>
</gene>
<dbReference type="EMBL" id="CP120988">
    <property type="protein sequence ID" value="WLQ58873.1"/>
    <property type="molecule type" value="Genomic_DNA"/>
</dbReference>
<protein>
    <submittedName>
        <fullName evidence="1">Uncharacterized protein</fullName>
    </submittedName>
</protein>
<organism evidence="1 2">
    <name type="scientific">Streptomyces poriferorum</name>
    <dbReference type="NCBI Taxonomy" id="2798799"/>
    <lineage>
        <taxon>Bacteria</taxon>
        <taxon>Bacillati</taxon>
        <taxon>Actinomycetota</taxon>
        <taxon>Actinomycetes</taxon>
        <taxon>Kitasatosporales</taxon>
        <taxon>Streptomycetaceae</taxon>
        <taxon>Streptomyces</taxon>
    </lineage>
</organism>
<sequence>MRPLVVWTQPEALRRLAFALRPLIDRGLGAHDIAAELHGLALDWRPARLAAYITAALNHDGRTDGPDRRVVQGHAVAPPSAAFSRAVAAVRESSAEVAEAVALAGADGPLPGVDGLTREEVIELRSAAVAVGA</sequence>
<evidence type="ECO:0000313" key="2">
    <source>
        <dbReference type="Proteomes" id="UP001235744"/>
    </source>
</evidence>
<name>A0ABY9IY32_9ACTN</name>
<dbReference type="RefSeq" id="WP_306070158.1">
    <property type="nucleotide sequence ID" value="NZ_CP120988.1"/>
</dbReference>
<proteinExistence type="predicted"/>
<reference evidence="1 2" key="1">
    <citation type="submission" date="2023-03" db="EMBL/GenBank/DDBJ databases">
        <title>Isolation and description of six Streptomyces strains from soil environments, able to metabolize different microbial glucans.</title>
        <authorList>
            <person name="Widen T."/>
            <person name="Larsbrink J."/>
        </authorList>
    </citation>
    <scope>NUCLEOTIDE SEQUENCE [LARGE SCALE GENOMIC DNA]</scope>
    <source>
        <strain evidence="1 2">Alt2</strain>
    </source>
</reference>